<protein>
    <recommendedName>
        <fullName evidence="3">Sucrase/ferredoxin-like family protein</fullName>
    </recommendedName>
</protein>
<dbReference type="FunFam" id="3.40.30.10:FF:000213">
    <property type="entry name" value="APD1p protein"/>
    <property type="match status" value="1"/>
</dbReference>
<reference evidence="1 2" key="2">
    <citation type="journal article" date="2011" name="Genome Res.">
        <title>Chromosome and gene copy number variation allow major structural change between species and strains of Leishmania.</title>
        <authorList>
            <person name="Rogers M.B."/>
            <person name="Hilley J.D."/>
            <person name="Dickens N.J."/>
            <person name="Wilkes J."/>
            <person name="Bates P.A."/>
            <person name="Depledge D.P."/>
            <person name="Harris D."/>
            <person name="Her Y."/>
            <person name="Herzyk P."/>
            <person name="Imamura H."/>
            <person name="Otto T.D."/>
            <person name="Sanders M."/>
            <person name="Seeger K."/>
            <person name="Dujardin J.C."/>
            <person name="Berriman M."/>
            <person name="Smith D.F."/>
            <person name="Hertz-Fowler C."/>
            <person name="Mottram J.C."/>
        </authorList>
    </citation>
    <scope>NUCLEOTIDE SEQUENCE [LARGE SCALE GENOMIC DNA]</scope>
    <source>
        <strain evidence="2">MHOM/IL/81/Friedlin</strain>
    </source>
</reference>
<dbReference type="AlphaFoldDB" id="Q4Q0E2"/>
<dbReference type="EMBL" id="FR796432">
    <property type="protein sequence ID" value="CAJ09593.1"/>
    <property type="molecule type" value="Genomic_DNA"/>
</dbReference>
<dbReference type="Pfam" id="PF06999">
    <property type="entry name" value="Suc_Fer-like"/>
    <property type="match status" value="1"/>
</dbReference>
<dbReference type="GO" id="GO:0005737">
    <property type="term" value="C:cytoplasm"/>
    <property type="evidence" value="ECO:0000266"/>
    <property type="project" value="GeneDB"/>
</dbReference>
<dbReference type="InParanoid" id="Q4Q0E2"/>
<dbReference type="GO" id="GO:0031981">
    <property type="term" value="C:nuclear lumen"/>
    <property type="evidence" value="ECO:0000266"/>
    <property type="project" value="GeneDB"/>
</dbReference>
<dbReference type="RefSeq" id="XP_001687206.1">
    <property type="nucleotide sequence ID" value="XM_001687154.1"/>
</dbReference>
<accession>Q4Q0E2</accession>
<dbReference type="VEuPathDB" id="TriTrypDB:LMJSD75_360075000"/>
<dbReference type="GeneID" id="5655923"/>
<evidence type="ECO:0000313" key="2">
    <source>
        <dbReference type="Proteomes" id="UP000000542"/>
    </source>
</evidence>
<dbReference type="InterPro" id="IPR036249">
    <property type="entry name" value="Thioredoxin-like_sf"/>
</dbReference>
<proteinExistence type="predicted"/>
<name>Q4Q0E2_LEIMA</name>
<dbReference type="eggNOG" id="ENOG502RXZF">
    <property type="taxonomic scope" value="Eukaryota"/>
</dbReference>
<dbReference type="STRING" id="5664.Q4Q0E2"/>
<dbReference type="KEGG" id="lma:LMJF_36_6180"/>
<dbReference type="PANTHER" id="PTHR31902">
    <property type="entry name" value="ACTIN PATCHES DISTAL PROTEIN 1"/>
    <property type="match status" value="1"/>
</dbReference>
<dbReference type="VEuPathDB" id="TriTrypDB:LmjF.36.6180"/>
<dbReference type="CDD" id="cd03062">
    <property type="entry name" value="TRX_Fd_Sucrase"/>
    <property type="match status" value="1"/>
</dbReference>
<reference evidence="1 2" key="1">
    <citation type="journal article" date="2005" name="Science">
        <title>The genome of the kinetoplastid parasite, Leishmania major.</title>
        <authorList>
            <person name="Ivens A.C."/>
            <person name="Peacock C.S."/>
            <person name="Worthey E.A."/>
            <person name="Murphy L."/>
            <person name="Aggarwal G."/>
            <person name="Berriman M."/>
            <person name="Sisk E."/>
            <person name="Rajandream M.A."/>
            <person name="Adlem E."/>
            <person name="Aert R."/>
            <person name="Anupama A."/>
            <person name="Apostolou Z."/>
            <person name="Attipoe P."/>
            <person name="Bason N."/>
            <person name="Bauser C."/>
            <person name="Beck A."/>
            <person name="Beverley S.M."/>
            <person name="Bianchettin G."/>
            <person name="Borzym K."/>
            <person name="Bothe G."/>
            <person name="Bruschi C.V."/>
            <person name="Collins M."/>
            <person name="Cadag E."/>
            <person name="Ciarloni L."/>
            <person name="Clayton C."/>
            <person name="Coulson R.M."/>
            <person name="Cronin A."/>
            <person name="Cruz A.K."/>
            <person name="Davies R.M."/>
            <person name="De Gaudenzi J."/>
            <person name="Dobson D.E."/>
            <person name="Duesterhoeft A."/>
            <person name="Fazelina G."/>
            <person name="Fosker N."/>
            <person name="Frasch A.C."/>
            <person name="Fraser A."/>
            <person name="Fuchs M."/>
            <person name="Gabel C."/>
            <person name="Goble A."/>
            <person name="Goffeau A."/>
            <person name="Harris D."/>
            <person name="Hertz-Fowler C."/>
            <person name="Hilbert H."/>
            <person name="Horn D."/>
            <person name="Huang Y."/>
            <person name="Klages S."/>
            <person name="Knights A."/>
            <person name="Kube M."/>
            <person name="Larke N."/>
            <person name="Litvin L."/>
            <person name="Lord A."/>
            <person name="Louie T."/>
            <person name="Marra M."/>
            <person name="Masuy D."/>
            <person name="Matthews K."/>
            <person name="Michaeli S."/>
            <person name="Mottram J.C."/>
            <person name="Muller-Auer S."/>
            <person name="Munden H."/>
            <person name="Nelson S."/>
            <person name="Norbertczak H."/>
            <person name="Oliver K."/>
            <person name="O'neil S."/>
            <person name="Pentony M."/>
            <person name="Pohl T.M."/>
            <person name="Price C."/>
            <person name="Purnelle B."/>
            <person name="Quail M.A."/>
            <person name="Rabbinowitsch E."/>
            <person name="Reinhardt R."/>
            <person name="Rieger M."/>
            <person name="Rinta J."/>
            <person name="Robben J."/>
            <person name="Robertson L."/>
            <person name="Ruiz J.C."/>
            <person name="Rutter S."/>
            <person name="Saunders D."/>
            <person name="Schafer M."/>
            <person name="Schein J."/>
            <person name="Schwartz D.C."/>
            <person name="Seeger K."/>
            <person name="Seyler A."/>
            <person name="Sharp S."/>
            <person name="Shin H."/>
            <person name="Sivam D."/>
            <person name="Squares R."/>
            <person name="Squares S."/>
            <person name="Tosato V."/>
            <person name="Vogt C."/>
            <person name="Volckaert G."/>
            <person name="Wambutt R."/>
            <person name="Warren T."/>
            <person name="Wedler H."/>
            <person name="Woodward J."/>
            <person name="Zhou S."/>
            <person name="Zimmermann W."/>
            <person name="Smith D.F."/>
            <person name="Blackwell J.M."/>
            <person name="Stuart K.D."/>
            <person name="Barrell B."/>
            <person name="Myler P.J."/>
        </authorList>
    </citation>
    <scope>NUCLEOTIDE SEQUENCE [LARGE SCALE GENOMIC DNA]</scope>
    <source>
        <strain evidence="2">MHOM/IL/81/Friedlin</strain>
    </source>
</reference>
<dbReference type="SUPFAM" id="SSF52833">
    <property type="entry name" value="Thioredoxin-like"/>
    <property type="match status" value="1"/>
</dbReference>
<dbReference type="GO" id="GO:0005654">
    <property type="term" value="C:nucleoplasm"/>
    <property type="evidence" value="ECO:0000266"/>
    <property type="project" value="GeneDB"/>
</dbReference>
<evidence type="ECO:0008006" key="3">
    <source>
        <dbReference type="Google" id="ProtNLM"/>
    </source>
</evidence>
<dbReference type="VEuPathDB" id="TriTrypDB:LMJLV39_360074800"/>
<keyword evidence="2" id="KW-1185">Reference proteome</keyword>
<evidence type="ECO:0000313" key="1">
    <source>
        <dbReference type="EMBL" id="CAJ09593.1"/>
    </source>
</evidence>
<gene>
    <name evidence="1" type="ORF">LMJF_36_6180</name>
</gene>
<dbReference type="Proteomes" id="UP000000542">
    <property type="component" value="Chromosome 36"/>
</dbReference>
<dbReference type="Gene3D" id="3.40.30.10">
    <property type="entry name" value="Glutaredoxin"/>
    <property type="match status" value="1"/>
</dbReference>
<dbReference type="InterPro" id="IPR009737">
    <property type="entry name" value="Aim32/Apd1-like"/>
</dbReference>
<dbReference type="GO" id="GO:0097014">
    <property type="term" value="C:ciliary plasm"/>
    <property type="evidence" value="ECO:0000266"/>
    <property type="project" value="GeneDB"/>
</dbReference>
<dbReference type="OMA" id="EPYELPW"/>
<dbReference type="PANTHER" id="PTHR31902:SF14">
    <property type="entry name" value="ACTIN PATCHES DISTAL PROTEIN 1"/>
    <property type="match status" value="1"/>
</dbReference>
<sequence>MCVVHALTSTQTVCMMSADPNSFEAIRPKLTAQTLQDIEGLDPQKYGFGREECCGPIPTKIIGSMSLREHIFLNTRMPAREWDKRTENVPGFKELSQRVKHALPDASFTVSHLDQDTEDSILHCKVDDDKKAVIITQYSSVSEPYELPWEVKGTLAVDRSGEYFIFVCSHFTRDARCGYCGSVLIDLFRHALLEKMGAGGTARVTVCSCSHVGGHVYAGNVIIYSRHGGICYGLFKPEDVLPVVDAIAEDKGAIPESLRNRIRGQMGSNAS</sequence>
<organism evidence="1 2">
    <name type="scientific">Leishmania major</name>
    <dbReference type="NCBI Taxonomy" id="5664"/>
    <lineage>
        <taxon>Eukaryota</taxon>
        <taxon>Discoba</taxon>
        <taxon>Euglenozoa</taxon>
        <taxon>Kinetoplastea</taxon>
        <taxon>Metakinetoplastina</taxon>
        <taxon>Trypanosomatida</taxon>
        <taxon>Trypanosomatidae</taxon>
        <taxon>Leishmaniinae</taxon>
        <taxon>Leishmania</taxon>
    </lineage>
</organism>
<dbReference type="HOGENOM" id="CLU_971431_0_0_1"/>
<dbReference type="VEuPathDB" id="TriTrypDB:LMJFC_360080700"/>